<evidence type="ECO:0000256" key="7">
    <source>
        <dbReference type="ARBA" id="ARBA00022692"/>
    </source>
</evidence>
<name>A0ABR5B1L0_BACBA</name>
<keyword evidence="7 14" id="KW-0812">Transmembrane</keyword>
<evidence type="ECO:0000256" key="12">
    <source>
        <dbReference type="ARBA" id="ARBA00023012"/>
    </source>
</evidence>
<keyword evidence="5" id="KW-0597">Phosphoprotein</keyword>
<evidence type="ECO:0000313" key="17">
    <source>
        <dbReference type="Proteomes" id="UP000031982"/>
    </source>
</evidence>
<dbReference type="InterPro" id="IPR029151">
    <property type="entry name" value="Sensor-like_sf"/>
</dbReference>
<dbReference type="GO" id="GO:0016301">
    <property type="term" value="F:kinase activity"/>
    <property type="evidence" value="ECO:0007669"/>
    <property type="project" value="UniProtKB-KW"/>
</dbReference>
<dbReference type="PROSITE" id="PS50109">
    <property type="entry name" value="HIS_KIN"/>
    <property type="match status" value="1"/>
</dbReference>
<evidence type="ECO:0000256" key="3">
    <source>
        <dbReference type="ARBA" id="ARBA00012438"/>
    </source>
</evidence>
<dbReference type="SUPFAM" id="SSF47384">
    <property type="entry name" value="Homodimeric domain of signal transducing histidine kinase"/>
    <property type="match status" value="1"/>
</dbReference>
<evidence type="ECO:0000256" key="13">
    <source>
        <dbReference type="ARBA" id="ARBA00023136"/>
    </source>
</evidence>
<evidence type="ECO:0000256" key="5">
    <source>
        <dbReference type="ARBA" id="ARBA00022553"/>
    </source>
</evidence>
<organism evidence="16 17">
    <name type="scientific">Bacillus badius</name>
    <dbReference type="NCBI Taxonomy" id="1455"/>
    <lineage>
        <taxon>Bacteria</taxon>
        <taxon>Bacillati</taxon>
        <taxon>Bacillota</taxon>
        <taxon>Bacilli</taxon>
        <taxon>Bacillales</taxon>
        <taxon>Bacillaceae</taxon>
        <taxon>Pseudobacillus</taxon>
    </lineage>
</organism>
<dbReference type="Gene3D" id="3.30.565.10">
    <property type="entry name" value="Histidine kinase-like ATPase, C-terminal domain"/>
    <property type="match status" value="1"/>
</dbReference>
<dbReference type="Gene3D" id="1.10.287.130">
    <property type="match status" value="1"/>
</dbReference>
<dbReference type="InterPro" id="IPR036097">
    <property type="entry name" value="HisK_dim/P_sf"/>
</dbReference>
<gene>
    <name evidence="16" type="ORF">SD77_0236</name>
</gene>
<dbReference type="InterPro" id="IPR003661">
    <property type="entry name" value="HisK_dim/P_dom"/>
</dbReference>
<evidence type="ECO:0000313" key="16">
    <source>
        <dbReference type="EMBL" id="KIL80388.1"/>
    </source>
</evidence>
<keyword evidence="9 16" id="KW-0418">Kinase</keyword>
<comment type="catalytic activity">
    <reaction evidence="1">
        <text>ATP + protein L-histidine = ADP + protein N-phospho-L-histidine.</text>
        <dbReference type="EC" id="2.7.13.3"/>
    </reaction>
</comment>
<evidence type="ECO:0000256" key="4">
    <source>
        <dbReference type="ARBA" id="ARBA00022475"/>
    </source>
</evidence>
<dbReference type="EMBL" id="JXLP01000001">
    <property type="protein sequence ID" value="KIL80388.1"/>
    <property type="molecule type" value="Genomic_DNA"/>
</dbReference>
<evidence type="ECO:0000256" key="11">
    <source>
        <dbReference type="ARBA" id="ARBA00022989"/>
    </source>
</evidence>
<dbReference type="Gene3D" id="3.30.450.20">
    <property type="entry name" value="PAS domain"/>
    <property type="match status" value="2"/>
</dbReference>
<evidence type="ECO:0000256" key="1">
    <source>
        <dbReference type="ARBA" id="ARBA00000085"/>
    </source>
</evidence>
<keyword evidence="11 14" id="KW-1133">Transmembrane helix</keyword>
<dbReference type="InterPro" id="IPR033479">
    <property type="entry name" value="dCache_1"/>
</dbReference>
<dbReference type="SMART" id="SM00387">
    <property type="entry name" value="HATPase_c"/>
    <property type="match status" value="1"/>
</dbReference>
<proteinExistence type="predicted"/>
<dbReference type="SMART" id="SM00388">
    <property type="entry name" value="HisKA"/>
    <property type="match status" value="1"/>
</dbReference>
<dbReference type="CDD" id="cd00082">
    <property type="entry name" value="HisKA"/>
    <property type="match status" value="1"/>
</dbReference>
<sequence>MILSIVGCYHFLDERATEQQRKKLEWAATLHRNQLDQFINETKVSMDILAVSIEEEVHNLDQKKASPNKVQTILKRMAGKDPRYGGIYILDFEGNLLTGTNDLLKQYNLRNKPYIKEALLTKDIAVSSEAETLSNNQPVIAVATPVMKDEHVEAILVSHIRLDYIKNLMRMLTPEYSMSIENAKQIPIFSINEKLGDETSVQTVEYPLAQLPWNLIVTTSESNQKHLFPLTALFGIAIVVLLHIIFLLVKYMMLKRQTKLERMQQEAQKLELIGTLAASTAHEIRNPLTGIKGLVQLLNEKYHHPEDEFYFDVINKEIARINQIVSEFLILGKPTAQKIHTVDMREIIFDLSPLIRSEANLYSIEYELTLPEQEIWVRTNTDQMKQVLLNLTKNAFEAMSEGGQLSLTVLKGKENCYITIADTGPGITKEDLRLIFKPFFTSKEDGTGLGLVVCKRIIESFGGTIEVESELGFGTVVNITLPLQTDQPAE</sequence>
<comment type="caution">
    <text evidence="16">The sequence shown here is derived from an EMBL/GenBank/DDBJ whole genome shotgun (WGS) entry which is preliminary data.</text>
</comment>
<evidence type="ECO:0000256" key="9">
    <source>
        <dbReference type="ARBA" id="ARBA00022777"/>
    </source>
</evidence>
<dbReference type="Pfam" id="PF02743">
    <property type="entry name" value="dCache_1"/>
    <property type="match status" value="1"/>
</dbReference>
<keyword evidence="8" id="KW-0547">Nucleotide-binding</keyword>
<dbReference type="SUPFAM" id="SSF55874">
    <property type="entry name" value="ATPase domain of HSP90 chaperone/DNA topoisomerase II/histidine kinase"/>
    <property type="match status" value="1"/>
</dbReference>
<keyword evidence="17" id="KW-1185">Reference proteome</keyword>
<dbReference type="InterPro" id="IPR004358">
    <property type="entry name" value="Sig_transdc_His_kin-like_C"/>
</dbReference>
<dbReference type="PRINTS" id="PR00344">
    <property type="entry name" value="BCTRLSENSOR"/>
</dbReference>
<accession>A0ABR5B1L0</accession>
<dbReference type="PANTHER" id="PTHR43065:SF10">
    <property type="entry name" value="PEROXIDE STRESS-ACTIVATED HISTIDINE KINASE MAK3"/>
    <property type="match status" value="1"/>
</dbReference>
<keyword evidence="4" id="KW-1003">Cell membrane</keyword>
<dbReference type="Pfam" id="PF02518">
    <property type="entry name" value="HATPase_c"/>
    <property type="match status" value="1"/>
</dbReference>
<comment type="subcellular location">
    <subcellularLocation>
        <location evidence="2">Cell membrane</location>
        <topology evidence="2">Multi-pass membrane protein</topology>
    </subcellularLocation>
</comment>
<keyword evidence="6" id="KW-0808">Transferase</keyword>
<dbReference type="SUPFAM" id="SSF103190">
    <property type="entry name" value="Sensory domain-like"/>
    <property type="match status" value="1"/>
</dbReference>
<evidence type="ECO:0000256" key="6">
    <source>
        <dbReference type="ARBA" id="ARBA00022679"/>
    </source>
</evidence>
<reference evidence="16 17" key="1">
    <citation type="submission" date="2015-01" db="EMBL/GenBank/DDBJ databases">
        <title>Genome Assembly of Bacillus badius MTCC 1458.</title>
        <authorList>
            <person name="Verma A."/>
            <person name="Khatri I."/>
            <person name="Mual P."/>
            <person name="Subramanian S."/>
            <person name="Krishnamurthi S."/>
        </authorList>
    </citation>
    <scope>NUCLEOTIDE SEQUENCE [LARGE SCALE GENOMIC DNA]</scope>
    <source>
        <strain evidence="16 17">MTCC 1458</strain>
    </source>
</reference>
<dbReference type="Pfam" id="PF00512">
    <property type="entry name" value="HisKA"/>
    <property type="match status" value="1"/>
</dbReference>
<protein>
    <recommendedName>
        <fullName evidence="3">histidine kinase</fullName>
        <ecNumber evidence="3">2.7.13.3</ecNumber>
    </recommendedName>
</protein>
<dbReference type="InterPro" id="IPR005467">
    <property type="entry name" value="His_kinase_dom"/>
</dbReference>
<feature type="domain" description="Histidine kinase" evidence="15">
    <location>
        <begin position="279"/>
        <end position="485"/>
    </location>
</feature>
<evidence type="ECO:0000259" key="15">
    <source>
        <dbReference type="PROSITE" id="PS50109"/>
    </source>
</evidence>
<feature type="transmembrane region" description="Helical" evidence="14">
    <location>
        <begin position="227"/>
        <end position="249"/>
    </location>
</feature>
<evidence type="ECO:0000256" key="2">
    <source>
        <dbReference type="ARBA" id="ARBA00004651"/>
    </source>
</evidence>
<dbReference type="InterPro" id="IPR003594">
    <property type="entry name" value="HATPase_dom"/>
</dbReference>
<dbReference type="Proteomes" id="UP000031982">
    <property type="component" value="Unassembled WGS sequence"/>
</dbReference>
<evidence type="ECO:0000256" key="10">
    <source>
        <dbReference type="ARBA" id="ARBA00022840"/>
    </source>
</evidence>
<keyword evidence="12" id="KW-0902">Two-component regulatory system</keyword>
<dbReference type="InterPro" id="IPR036890">
    <property type="entry name" value="HATPase_C_sf"/>
</dbReference>
<dbReference type="EC" id="2.7.13.3" evidence="3"/>
<evidence type="ECO:0000256" key="8">
    <source>
        <dbReference type="ARBA" id="ARBA00022741"/>
    </source>
</evidence>
<evidence type="ECO:0000256" key="14">
    <source>
        <dbReference type="SAM" id="Phobius"/>
    </source>
</evidence>
<keyword evidence="13 14" id="KW-0472">Membrane</keyword>
<keyword evidence="10" id="KW-0067">ATP-binding</keyword>
<dbReference type="PANTHER" id="PTHR43065">
    <property type="entry name" value="SENSOR HISTIDINE KINASE"/>
    <property type="match status" value="1"/>
</dbReference>